<sequence length="33" mass="3464">MVKRLLLAAAVSGVLMGAAQAAPLGCRLFSDWF</sequence>
<proteinExistence type="predicted"/>
<dbReference type="AlphaFoldDB" id="A0A4U9WR70"/>
<gene>
    <name evidence="1" type="ORF">NCTC12965_08865</name>
</gene>
<dbReference type="EMBL" id="CABEEZ010000169">
    <property type="protein sequence ID" value="VTR61582.1"/>
    <property type="molecule type" value="Genomic_DNA"/>
</dbReference>
<reference evidence="1" key="1">
    <citation type="submission" date="2019-05" db="EMBL/GenBank/DDBJ databases">
        <authorList>
            <consortium name="Pathogen Informatics"/>
        </authorList>
    </citation>
    <scope>NUCLEOTIDE SEQUENCE [LARGE SCALE GENOMIC DNA]</scope>
    <source>
        <strain evidence="1">NCTC12965</strain>
    </source>
</reference>
<name>A0A4U9WR70_SERFO</name>
<accession>A0A4U9WR70</accession>
<evidence type="ECO:0000313" key="1">
    <source>
        <dbReference type="EMBL" id="VTR61582.1"/>
    </source>
</evidence>
<protein>
    <submittedName>
        <fullName evidence="1">Uncharacterized protein</fullName>
    </submittedName>
</protein>
<organism evidence="1">
    <name type="scientific">Serratia fonticola</name>
    <dbReference type="NCBI Taxonomy" id="47917"/>
    <lineage>
        <taxon>Bacteria</taxon>
        <taxon>Pseudomonadati</taxon>
        <taxon>Pseudomonadota</taxon>
        <taxon>Gammaproteobacteria</taxon>
        <taxon>Enterobacterales</taxon>
        <taxon>Yersiniaceae</taxon>
        <taxon>Serratia</taxon>
    </lineage>
</organism>